<organism evidence="3 4">
    <name type="scientific">Amedibacillus dolichus</name>
    <dbReference type="NCBI Taxonomy" id="31971"/>
    <lineage>
        <taxon>Bacteria</taxon>
        <taxon>Bacillati</taxon>
        <taxon>Bacillota</taxon>
        <taxon>Erysipelotrichia</taxon>
        <taxon>Erysipelotrichales</taxon>
        <taxon>Erysipelotrichaceae</taxon>
        <taxon>Amedibacillus</taxon>
    </lineage>
</organism>
<dbReference type="GO" id="GO:0003723">
    <property type="term" value="F:RNA binding"/>
    <property type="evidence" value="ECO:0007669"/>
    <property type="project" value="UniProtKB-KW"/>
</dbReference>
<sequence length="67" mass="7486">MNIKINSEYITLGQLLKKADFIQSGGEAKFAVKEMDITVNGEQEDRRGRKLYAGDRLVIDGVEVIIS</sequence>
<reference evidence="2" key="2">
    <citation type="submission" date="2021-02" db="EMBL/GenBank/DDBJ databases">
        <title>Infant gut strain persistence is associated with maternal origin, phylogeny, and functional potential including surface adhesion and iron acquisition.</title>
        <authorList>
            <person name="Lou Y.C."/>
        </authorList>
    </citation>
    <scope>NUCLEOTIDE SEQUENCE</scope>
    <source>
        <strain evidence="2">L3_108_103G1_dasL3_108_103G1_concoct_2</strain>
    </source>
</reference>
<protein>
    <submittedName>
        <fullName evidence="3">S4 domain-containing protein YaaA</fullName>
    </submittedName>
</protein>
<evidence type="ECO:0000313" key="2">
    <source>
        <dbReference type="EMBL" id="MBS4883658.1"/>
    </source>
</evidence>
<dbReference type="Proteomes" id="UP000753219">
    <property type="component" value="Unassembled WGS sequence"/>
</dbReference>
<dbReference type="PROSITE" id="PS50889">
    <property type="entry name" value="S4"/>
    <property type="match status" value="1"/>
</dbReference>
<dbReference type="InterPro" id="IPR014330">
    <property type="entry name" value="RNA-bd_S4-rel_YaaA"/>
</dbReference>
<reference evidence="3 4" key="1">
    <citation type="submission" date="2018-08" db="EMBL/GenBank/DDBJ databases">
        <title>A genome reference for cultivated species of the human gut microbiota.</title>
        <authorList>
            <person name="Zou Y."/>
            <person name="Xue W."/>
            <person name="Luo G."/>
        </authorList>
    </citation>
    <scope>NUCLEOTIDE SEQUENCE [LARGE SCALE GENOMIC DNA]</scope>
    <source>
        <strain evidence="3 4">AF35-6BH</strain>
    </source>
</reference>
<dbReference type="GeneID" id="92793104"/>
<accession>A0A415P6K1</accession>
<evidence type="ECO:0000313" key="4">
    <source>
        <dbReference type="Proteomes" id="UP000284868"/>
    </source>
</evidence>
<evidence type="ECO:0000256" key="1">
    <source>
        <dbReference type="PROSITE-ProRule" id="PRU00182"/>
    </source>
</evidence>
<dbReference type="OrthoDB" id="9811532at2"/>
<dbReference type="SUPFAM" id="SSF55174">
    <property type="entry name" value="Alpha-L RNA-binding motif"/>
    <property type="match status" value="1"/>
</dbReference>
<evidence type="ECO:0000313" key="3">
    <source>
        <dbReference type="EMBL" id="RHM08329.1"/>
    </source>
</evidence>
<proteinExistence type="predicted"/>
<gene>
    <name evidence="3" type="primary">yaaA</name>
    <name evidence="3" type="ORF">DWZ83_08415</name>
    <name evidence="2" type="ORF">KHZ85_02715</name>
</gene>
<dbReference type="Gene3D" id="3.10.290.10">
    <property type="entry name" value="RNA-binding S4 domain"/>
    <property type="match status" value="1"/>
</dbReference>
<dbReference type="RefSeq" id="WP_004798776.1">
    <property type="nucleotide sequence ID" value="NZ_CABKNA010000005.1"/>
</dbReference>
<dbReference type="AlphaFoldDB" id="A0A415P6K1"/>
<keyword evidence="4" id="KW-1185">Reference proteome</keyword>
<dbReference type="EMBL" id="QRPK01000052">
    <property type="protein sequence ID" value="RHM08329.1"/>
    <property type="molecule type" value="Genomic_DNA"/>
</dbReference>
<dbReference type="InterPro" id="IPR036986">
    <property type="entry name" value="S4_RNA-bd_sf"/>
</dbReference>
<dbReference type="NCBIfam" id="TIGR02988">
    <property type="entry name" value="YaaA_near_RecF"/>
    <property type="match status" value="1"/>
</dbReference>
<dbReference type="EMBL" id="JAGZMZ010000004">
    <property type="protein sequence ID" value="MBS4883658.1"/>
    <property type="molecule type" value="Genomic_DNA"/>
</dbReference>
<keyword evidence="1" id="KW-0694">RNA-binding</keyword>
<dbReference type="Proteomes" id="UP000284868">
    <property type="component" value="Unassembled WGS sequence"/>
</dbReference>
<dbReference type="Pfam" id="PF13275">
    <property type="entry name" value="S4_2"/>
    <property type="match status" value="1"/>
</dbReference>
<name>A0A415P6K1_9FIRM</name>
<comment type="caution">
    <text evidence="3">The sequence shown here is derived from an EMBL/GenBank/DDBJ whole genome shotgun (WGS) entry which is preliminary data.</text>
</comment>